<organism evidence="2 3">
    <name type="scientific">Methanocaldococcus bathoardescens</name>
    <dbReference type="NCBI Taxonomy" id="1301915"/>
    <lineage>
        <taxon>Archaea</taxon>
        <taxon>Methanobacteriati</taxon>
        <taxon>Methanobacteriota</taxon>
        <taxon>Methanomada group</taxon>
        <taxon>Methanococci</taxon>
        <taxon>Methanococcales</taxon>
        <taxon>Methanocaldococcaceae</taxon>
        <taxon>Methanocaldococcus</taxon>
    </lineage>
</organism>
<evidence type="ECO:0000259" key="1">
    <source>
        <dbReference type="Pfam" id="PF07693"/>
    </source>
</evidence>
<protein>
    <recommendedName>
        <fullName evidence="1">KAP NTPase domain-containing protein</fullName>
    </recommendedName>
</protein>
<keyword evidence="3" id="KW-1185">Reference proteome</keyword>
<dbReference type="HOGENOM" id="CLU_539285_0_0_2"/>
<dbReference type="OrthoDB" id="65956at2157"/>
<gene>
    <name evidence="2" type="ORF">JH146_1619</name>
</gene>
<dbReference type="Pfam" id="PF07693">
    <property type="entry name" value="KAP_NTPase"/>
    <property type="match status" value="1"/>
</dbReference>
<sequence>MPLADKPIDLSENDYLGTKEKAEIIKDFIKHPDNRKYLRENNMIVLYGNWGSGKSSVIRYIHNELNKEKNFISIIFDAWLYEKDNNLPYSLLEFILDELKNSDKFKHKIKLITMKDELLKIGFDVFAGVLKGFSASFPLLGLQYNPKDVIEHFEKMNEIKSHYKEINELIDGFKKISKMLEDKTLVVFIDELDRCEPEHILDLLASIKLFFAYGENIIYFVAVDKEAVSKAIKTKYGDVIKAEEYLEKIFNISFSMPKYFELKEFVKQYDFFNDDEIAEKLEKFFKAINFTNPRHLKKVLNKYELLTRIKNLGLDKNNLIPEIIRIENGERKGYLFDTVFVLYFIILYEIYPEKYLEVKRYKYRVKNLRVSYAENNIIHKQSEFMYNILFSELQNPNIKNIMVETQFIEYVIIFEDIMKVLQNMNNSNNKEEFNKIVKIISVFLSCVGDDDIDENNANFVKRFAKAGITVDFWEYIKNYYKDLIENDYKNDYPFTNLFKMVETYL</sequence>
<dbReference type="Proteomes" id="UP000028781">
    <property type="component" value="Chromosome"/>
</dbReference>
<feature type="domain" description="KAP NTPase" evidence="1">
    <location>
        <begin position="26"/>
        <end position="269"/>
    </location>
</feature>
<dbReference type="STRING" id="1301915.JH146_1619"/>
<dbReference type="InterPro" id="IPR011646">
    <property type="entry name" value="KAP_P-loop"/>
</dbReference>
<dbReference type="PANTHER" id="PTHR22674">
    <property type="entry name" value="NTPASE, KAP FAMILY P-LOOP DOMAIN-CONTAINING 1"/>
    <property type="match status" value="1"/>
</dbReference>
<accession>A0A076LE07</accession>
<evidence type="ECO:0000313" key="3">
    <source>
        <dbReference type="Proteomes" id="UP000028781"/>
    </source>
</evidence>
<name>A0A076LE07_9EURY</name>
<dbReference type="AlphaFoldDB" id="A0A076LE07"/>
<dbReference type="InterPro" id="IPR027417">
    <property type="entry name" value="P-loop_NTPase"/>
</dbReference>
<reference evidence="2 3" key="1">
    <citation type="journal article" date="2015" name="Int. J. Syst. Evol. Microbiol.">
        <title>M ethanocaldococcus bathoardescens sp. nov., a hyperthermophilic methanogen isolated from a volcanically active deep-sea hydrothermal vent.</title>
        <authorList>
            <person name="Stewart L.C."/>
            <person name="Jung J.H."/>
            <person name="Kim Y.T."/>
            <person name="Kwon S.W."/>
            <person name="Park C.S."/>
            <person name="Holden J.F."/>
        </authorList>
    </citation>
    <scope>NUCLEOTIDE SEQUENCE [LARGE SCALE GENOMIC DNA]</scope>
    <source>
        <strain evidence="2 3">JH146</strain>
    </source>
</reference>
<dbReference type="KEGG" id="mjh:JH146_1619"/>
<dbReference type="EMBL" id="CP009149">
    <property type="protein sequence ID" value="AIJ06461.1"/>
    <property type="molecule type" value="Genomic_DNA"/>
</dbReference>
<dbReference type="GeneID" id="24892257"/>
<proteinExistence type="predicted"/>
<dbReference type="PANTHER" id="PTHR22674:SF6">
    <property type="entry name" value="NTPASE KAP FAMILY P-LOOP DOMAIN-CONTAINING PROTEIN 1"/>
    <property type="match status" value="1"/>
</dbReference>
<dbReference type="InterPro" id="IPR052754">
    <property type="entry name" value="NTPase_KAP_P-loop"/>
</dbReference>
<dbReference type="Gene3D" id="3.40.50.300">
    <property type="entry name" value="P-loop containing nucleotide triphosphate hydrolases"/>
    <property type="match status" value="1"/>
</dbReference>
<dbReference type="RefSeq" id="WP_048202529.1">
    <property type="nucleotide sequence ID" value="NZ_CP009149.1"/>
</dbReference>
<dbReference type="SUPFAM" id="SSF52540">
    <property type="entry name" value="P-loop containing nucleoside triphosphate hydrolases"/>
    <property type="match status" value="1"/>
</dbReference>
<evidence type="ECO:0000313" key="2">
    <source>
        <dbReference type="EMBL" id="AIJ06461.1"/>
    </source>
</evidence>